<dbReference type="Proteomes" id="UP000031561">
    <property type="component" value="Unassembled WGS sequence"/>
</dbReference>
<reference evidence="2" key="1">
    <citation type="submission" date="2014-11" db="EMBL/GenBank/DDBJ databases">
        <authorList>
            <person name="Malar M.C."/>
            <person name="Sen D."/>
            <person name="Tripathy S."/>
        </authorList>
    </citation>
    <scope>NUCLEOTIDE SEQUENCE</scope>
    <source>
        <strain evidence="2">BDU141951</strain>
    </source>
</reference>
<name>A0ABD4T2R8_9CYAN</name>
<gene>
    <name evidence="1" type="ORF">QQ91_0009185</name>
    <name evidence="2" type="ORF">QQ91_0009200</name>
</gene>
<evidence type="ECO:0000313" key="3">
    <source>
        <dbReference type="Proteomes" id="UP000031561"/>
    </source>
</evidence>
<dbReference type="RefSeq" id="WP_166281761.1">
    <property type="nucleotide sequence ID" value="NZ_JTHE03000051.1"/>
</dbReference>
<reference evidence="2" key="3">
    <citation type="submission" date="2022-06" db="EMBL/GenBank/DDBJ databases">
        <authorList>
            <person name="Chandrababunaidu M."/>
            <person name="Sen D."/>
            <person name="Tripathy S."/>
        </authorList>
    </citation>
    <scope>NUCLEOTIDE SEQUENCE</scope>
    <source>
        <strain evidence="2">BDU141951</strain>
    </source>
</reference>
<reference evidence="2 3" key="2">
    <citation type="journal article" date="2015" name="Genome Announc.">
        <title>Draft Genome Sequence of Filamentous Marine Cyanobacterium Lyngbya confervoides Strain BDU141951.</title>
        <authorList>
            <person name="Chandrababunaidu M.M."/>
            <person name="Sen D."/>
            <person name="Tripathy S."/>
        </authorList>
    </citation>
    <scope>NUCLEOTIDE SEQUENCE [LARGE SCALE GENOMIC DNA]</scope>
    <source>
        <strain evidence="2 3">BDU141951</strain>
    </source>
</reference>
<evidence type="ECO:0000313" key="2">
    <source>
        <dbReference type="EMBL" id="MCM1982998.1"/>
    </source>
</evidence>
<proteinExistence type="predicted"/>
<comment type="caution">
    <text evidence="2">The sequence shown here is derived from an EMBL/GenBank/DDBJ whole genome shotgun (WGS) entry which is preliminary data.</text>
</comment>
<accession>A0ABD4T2R8</accession>
<sequence length="45" mass="5050">MVWLRLRFCRIAAIASLNAPERWVEPWAIALQGAIVAMDRAAVRG</sequence>
<dbReference type="EMBL" id="JTHE03000051">
    <property type="protein sequence ID" value="MCM1982998.1"/>
    <property type="molecule type" value="Genomic_DNA"/>
</dbReference>
<protein>
    <submittedName>
        <fullName evidence="2">Uncharacterized protein</fullName>
    </submittedName>
</protein>
<dbReference type="EMBL" id="JTHE03000051">
    <property type="protein sequence ID" value="MCM1982995.1"/>
    <property type="molecule type" value="Genomic_DNA"/>
</dbReference>
<keyword evidence="3" id="KW-1185">Reference proteome</keyword>
<organism evidence="2 3">
    <name type="scientific">Lyngbya confervoides BDU141951</name>
    <dbReference type="NCBI Taxonomy" id="1574623"/>
    <lineage>
        <taxon>Bacteria</taxon>
        <taxon>Bacillati</taxon>
        <taxon>Cyanobacteriota</taxon>
        <taxon>Cyanophyceae</taxon>
        <taxon>Oscillatoriophycideae</taxon>
        <taxon>Oscillatoriales</taxon>
        <taxon>Microcoleaceae</taxon>
        <taxon>Lyngbya</taxon>
    </lineage>
</organism>
<dbReference type="AlphaFoldDB" id="A0ABD4T2R8"/>
<evidence type="ECO:0000313" key="1">
    <source>
        <dbReference type="EMBL" id="MCM1982995.1"/>
    </source>
</evidence>